<evidence type="ECO:0000313" key="2">
    <source>
        <dbReference type="EMBL" id="BBK25274.1"/>
    </source>
</evidence>
<dbReference type="KEGG" id="dho:Dia5BBH33_12090"/>
<dbReference type="OrthoDB" id="9944991at2"/>
<keyword evidence="1" id="KW-0175">Coiled coil</keyword>
<dbReference type="Proteomes" id="UP000320585">
    <property type="component" value="Chromosome"/>
</dbReference>
<name>A0A8D4UUQ2_9FIRM</name>
<dbReference type="EMBL" id="AP019697">
    <property type="protein sequence ID" value="BBK25274.1"/>
    <property type="molecule type" value="Genomic_DNA"/>
</dbReference>
<evidence type="ECO:0000256" key="1">
    <source>
        <dbReference type="SAM" id="Coils"/>
    </source>
</evidence>
<sequence>MDNQEISKSAMEAAAETIQVLKGTVESLQMNLDQERDAIDGLHLTIDSLEKENEKLQERVFQLEAEMNQPKVETPAEGIDIAKNLEKKLGFYYKDLKAVDGKNLTAEDSETLYNILDYTFKALRKAGLKF</sequence>
<dbReference type="GeneID" id="92716431"/>
<proteinExistence type="predicted"/>
<accession>A0A8D4UUQ2</accession>
<protein>
    <submittedName>
        <fullName evidence="2">Uncharacterized protein</fullName>
    </submittedName>
</protein>
<dbReference type="AlphaFoldDB" id="A0A8D4UUQ2"/>
<gene>
    <name evidence="2" type="ORF">Dia5BBH33_12090</name>
</gene>
<reference evidence="3" key="1">
    <citation type="submission" date="2019-05" db="EMBL/GenBank/DDBJ databases">
        <title>Complete genome sequencing of Dialister sp. strain 5BBH33.</title>
        <authorList>
            <person name="Sakamoto M."/>
            <person name="Murakami T."/>
            <person name="Mori H."/>
        </authorList>
    </citation>
    <scope>NUCLEOTIDE SEQUENCE [LARGE SCALE GENOMIC DNA]</scope>
    <source>
        <strain evidence="3">5BBH33</strain>
    </source>
</reference>
<organism evidence="2 3">
    <name type="scientific">Dialister hominis</name>
    <dbReference type="NCBI Taxonomy" id="2582419"/>
    <lineage>
        <taxon>Bacteria</taxon>
        <taxon>Bacillati</taxon>
        <taxon>Bacillota</taxon>
        <taxon>Negativicutes</taxon>
        <taxon>Veillonellales</taxon>
        <taxon>Veillonellaceae</taxon>
        <taxon>Dialister</taxon>
    </lineage>
</organism>
<feature type="coiled-coil region" evidence="1">
    <location>
        <begin position="11"/>
        <end position="66"/>
    </location>
</feature>
<evidence type="ECO:0000313" key="3">
    <source>
        <dbReference type="Proteomes" id="UP000320585"/>
    </source>
</evidence>
<keyword evidence="3" id="KW-1185">Reference proteome</keyword>
<dbReference type="RefSeq" id="WP_022383004.1">
    <property type="nucleotide sequence ID" value="NZ_AP019697.1"/>
</dbReference>